<dbReference type="OrthoDB" id="4954660at2759"/>
<accession>A0A9P7MWN5</accession>
<evidence type="ECO:0000313" key="2">
    <source>
        <dbReference type="EMBL" id="KAG5971257.1"/>
    </source>
</evidence>
<proteinExistence type="predicted"/>
<reference evidence="2" key="1">
    <citation type="journal article" date="2020" name="bioRxiv">
        <title>Whole genome comparisons of ergot fungi reveals the divergence and evolution of species within the genus Claviceps are the result of varying mechanisms driving genome evolution and host range expansion.</title>
        <authorList>
            <person name="Wyka S.A."/>
            <person name="Mondo S.J."/>
            <person name="Liu M."/>
            <person name="Dettman J."/>
            <person name="Nalam V."/>
            <person name="Broders K.D."/>
        </authorList>
    </citation>
    <scope>NUCLEOTIDE SEQUENCE</scope>
    <source>
        <strain evidence="2">CCC 1102</strain>
    </source>
</reference>
<sequence>MAVMSTWTAGSSPFWIRRRRMLRNSCISVLFSLVVIFVFTAVTIHLAVQSHDSKHMKLESRQFQLGGLFGGDSIQMKADPTGKSASLQSTPILTSSSNNYVPGATLAANVDDAPLSALVPTTPISNTVIQEHAHQTNTESSHVTKAANGLLLALVKALHLILGNRTLKGTANVESNLRLTITDTLPTAPGQFINLPTSISTSSGAHHKWERLSTAAVLAETQQRHAPQFSLDIDAPGQLKQDVSHQNTELALSLLNHMCILVNHVAAISLDLAAQLTDATLAALPVDSTAVSSVISALAQKNSTSFQSSIPLILPAVAIALGRRIDISAEELVDTASQNLTNTYETILTKGSYIINQIVAASFVAETPLMGEVLSQVVDILHDASTKLNLTMCALKLDGRELPWEVVLPCASINLKPVASATDLRPHPTGSQRPLEMAAMAGMTDFPVASAEAKTVLSDIVPPPPHLEPCIGSRAMSSLRGRVLILYNERDYQVYY</sequence>
<keyword evidence="1" id="KW-0812">Transmembrane</keyword>
<feature type="transmembrane region" description="Helical" evidence="1">
    <location>
        <begin position="26"/>
        <end position="48"/>
    </location>
</feature>
<keyword evidence="1" id="KW-1133">Transmembrane helix</keyword>
<organism evidence="2 3">
    <name type="scientific">Claviceps arundinis</name>
    <dbReference type="NCBI Taxonomy" id="1623583"/>
    <lineage>
        <taxon>Eukaryota</taxon>
        <taxon>Fungi</taxon>
        <taxon>Dikarya</taxon>
        <taxon>Ascomycota</taxon>
        <taxon>Pezizomycotina</taxon>
        <taxon>Sordariomycetes</taxon>
        <taxon>Hypocreomycetidae</taxon>
        <taxon>Hypocreales</taxon>
        <taxon>Clavicipitaceae</taxon>
        <taxon>Claviceps</taxon>
    </lineage>
</organism>
<evidence type="ECO:0000313" key="3">
    <source>
        <dbReference type="Proteomes" id="UP000784919"/>
    </source>
</evidence>
<comment type="caution">
    <text evidence="2">The sequence shown here is derived from an EMBL/GenBank/DDBJ whole genome shotgun (WGS) entry which is preliminary data.</text>
</comment>
<dbReference type="EMBL" id="SRPS01000061">
    <property type="protein sequence ID" value="KAG5971257.1"/>
    <property type="molecule type" value="Genomic_DNA"/>
</dbReference>
<dbReference type="AlphaFoldDB" id="A0A9P7MWN5"/>
<gene>
    <name evidence="2" type="ORF">E4U56_006992</name>
</gene>
<dbReference type="Proteomes" id="UP000784919">
    <property type="component" value="Unassembled WGS sequence"/>
</dbReference>
<keyword evidence="1" id="KW-0472">Membrane</keyword>
<name>A0A9P7MWN5_9HYPO</name>
<protein>
    <submittedName>
        <fullName evidence="2">Uncharacterized protein</fullName>
    </submittedName>
</protein>
<evidence type="ECO:0000256" key="1">
    <source>
        <dbReference type="SAM" id="Phobius"/>
    </source>
</evidence>